<dbReference type="PANTHER" id="PTHR31375">
    <property type="match status" value="1"/>
</dbReference>
<reference evidence="11" key="1">
    <citation type="journal article" date="2020" name="Nat. Commun.">
        <title>Genome assembly of wild tea tree DASZ reveals pedigree and selection history of tea varieties.</title>
        <authorList>
            <person name="Zhang W."/>
            <person name="Zhang Y."/>
            <person name="Qiu H."/>
            <person name="Guo Y."/>
            <person name="Wan H."/>
            <person name="Zhang X."/>
            <person name="Scossa F."/>
            <person name="Alseekh S."/>
            <person name="Zhang Q."/>
            <person name="Wang P."/>
            <person name="Xu L."/>
            <person name="Schmidt M.H."/>
            <person name="Jia X."/>
            <person name="Li D."/>
            <person name="Zhu A."/>
            <person name="Guo F."/>
            <person name="Chen W."/>
            <person name="Ni D."/>
            <person name="Usadel B."/>
            <person name="Fernie A.R."/>
            <person name="Wen W."/>
        </authorList>
    </citation>
    <scope>NUCLEOTIDE SEQUENCE [LARGE SCALE GENOMIC DNA]</scope>
    <source>
        <strain evidence="11">cv. G240</strain>
    </source>
</reference>
<gene>
    <name evidence="10" type="ORF">HYC85_032273</name>
</gene>
<organism evidence="10 11">
    <name type="scientific">Camellia sinensis</name>
    <name type="common">Tea plant</name>
    <name type="synonym">Thea sinensis</name>
    <dbReference type="NCBI Taxonomy" id="4442"/>
    <lineage>
        <taxon>Eukaryota</taxon>
        <taxon>Viridiplantae</taxon>
        <taxon>Streptophyta</taxon>
        <taxon>Embryophyta</taxon>
        <taxon>Tracheophyta</taxon>
        <taxon>Spermatophyta</taxon>
        <taxon>Magnoliopsida</taxon>
        <taxon>eudicotyledons</taxon>
        <taxon>Gunneridae</taxon>
        <taxon>Pentapetalae</taxon>
        <taxon>asterids</taxon>
        <taxon>Ericales</taxon>
        <taxon>Theaceae</taxon>
        <taxon>Camellia</taxon>
    </lineage>
</organism>
<keyword evidence="11" id="KW-1185">Reference proteome</keyword>
<dbReference type="InterPro" id="IPR006626">
    <property type="entry name" value="PbH1"/>
</dbReference>
<comment type="similarity">
    <text evidence="2 9">Belongs to the glycosyl hydrolase 28 family.</text>
</comment>
<dbReference type="GO" id="GO:0004650">
    <property type="term" value="F:polygalacturonase activity"/>
    <property type="evidence" value="ECO:0007669"/>
    <property type="project" value="InterPro"/>
</dbReference>
<comment type="subcellular location">
    <subcellularLocation>
        <location evidence="1">Secreted</location>
        <location evidence="1">Cell wall</location>
    </subcellularLocation>
</comment>
<keyword evidence="7" id="KW-0961">Cell wall biogenesis/degradation</keyword>
<reference evidence="10 11" key="2">
    <citation type="submission" date="2020-07" db="EMBL/GenBank/DDBJ databases">
        <title>Genome assembly of wild tea tree DASZ reveals pedigree and selection history of tea varieties.</title>
        <authorList>
            <person name="Zhang W."/>
        </authorList>
    </citation>
    <scope>NUCLEOTIDE SEQUENCE [LARGE SCALE GENOMIC DNA]</scope>
    <source>
        <strain evidence="11">cv. G240</strain>
        <tissue evidence="10">Leaf</tissue>
    </source>
</reference>
<evidence type="ECO:0000256" key="8">
    <source>
        <dbReference type="PROSITE-ProRule" id="PRU10052"/>
    </source>
</evidence>
<evidence type="ECO:0000313" key="11">
    <source>
        <dbReference type="Proteomes" id="UP000593564"/>
    </source>
</evidence>
<name>A0A7J7FSN9_CAMSI</name>
<keyword evidence="6 9" id="KW-0326">Glycosidase</keyword>
<dbReference type="GO" id="GO:0005975">
    <property type="term" value="P:carbohydrate metabolic process"/>
    <property type="evidence" value="ECO:0007669"/>
    <property type="project" value="InterPro"/>
</dbReference>
<accession>A0A7J7FSN9</accession>
<keyword evidence="5 9" id="KW-0378">Hydrolase</keyword>
<comment type="caution">
    <text evidence="10">The sequence shown here is derived from an EMBL/GenBank/DDBJ whole genome shotgun (WGS) entry which is preliminary data.</text>
</comment>
<keyword evidence="3" id="KW-0134">Cell wall</keyword>
<dbReference type="InterPro" id="IPR011050">
    <property type="entry name" value="Pectin_lyase_fold/virulence"/>
</dbReference>
<dbReference type="EMBL" id="JACBKZ010000015">
    <property type="protein sequence ID" value="KAF5931400.1"/>
    <property type="molecule type" value="Genomic_DNA"/>
</dbReference>
<evidence type="ECO:0000256" key="4">
    <source>
        <dbReference type="ARBA" id="ARBA00022525"/>
    </source>
</evidence>
<evidence type="ECO:0000256" key="9">
    <source>
        <dbReference type="RuleBase" id="RU361169"/>
    </source>
</evidence>
<dbReference type="AlphaFoldDB" id="A0A7J7FSN9"/>
<dbReference type="GO" id="GO:0071555">
    <property type="term" value="P:cell wall organization"/>
    <property type="evidence" value="ECO:0007669"/>
    <property type="project" value="UniProtKB-KW"/>
</dbReference>
<dbReference type="FunFam" id="2.160.20.10:FF:000004">
    <property type="entry name" value="Pectin lyase-like superfamily protein"/>
    <property type="match status" value="1"/>
</dbReference>
<evidence type="ECO:0000256" key="7">
    <source>
        <dbReference type="ARBA" id="ARBA00023316"/>
    </source>
</evidence>
<dbReference type="InterPro" id="IPR012334">
    <property type="entry name" value="Pectin_lyas_fold"/>
</dbReference>
<sequence>MAFIQAWNAACKSSTGPSKLIIPPGRFMVGETIFQGPCSSKPVTVEIQGTILANSDMSEFTGKECLLFQDVDGLTILGGGIFDGQGQSAWQYSNCRSSDNCNSPLPISIKFQKVTNGVVQDINLVNSKGFHMTITSCNNFVVERLNITAPGNSPNTDGIHISRSNQVRVSNSVIGTGDDCISIGEGSTNVNISGITCGPGHGISIGSLGKRPEENSVSGIFVSNSSLTNTTNGVRIKTFHNSPKIEASNITFEDITMNEVQNPIIIDQHYRSKKHSTGGVSLVKISDVHYKNIRGSSISNVAITLSCSSSVPCEGIELADIDITLSSNCLKKLLPLSSSCSFAKPVFKGKQNPPACE</sequence>
<evidence type="ECO:0000256" key="5">
    <source>
        <dbReference type="ARBA" id="ARBA00022801"/>
    </source>
</evidence>
<evidence type="ECO:0000256" key="6">
    <source>
        <dbReference type="ARBA" id="ARBA00023295"/>
    </source>
</evidence>
<evidence type="ECO:0000256" key="1">
    <source>
        <dbReference type="ARBA" id="ARBA00004191"/>
    </source>
</evidence>
<evidence type="ECO:0000256" key="2">
    <source>
        <dbReference type="ARBA" id="ARBA00008834"/>
    </source>
</evidence>
<dbReference type="Gene3D" id="2.160.20.10">
    <property type="entry name" value="Single-stranded right-handed beta-helix, Pectin lyase-like"/>
    <property type="match status" value="1"/>
</dbReference>
<dbReference type="Pfam" id="PF00295">
    <property type="entry name" value="Glyco_hydro_28"/>
    <property type="match status" value="1"/>
</dbReference>
<dbReference type="SMART" id="SM00710">
    <property type="entry name" value="PbH1"/>
    <property type="match status" value="5"/>
</dbReference>
<dbReference type="SUPFAM" id="SSF51126">
    <property type="entry name" value="Pectin lyase-like"/>
    <property type="match status" value="1"/>
</dbReference>
<proteinExistence type="inferred from homology"/>
<evidence type="ECO:0000256" key="3">
    <source>
        <dbReference type="ARBA" id="ARBA00022512"/>
    </source>
</evidence>
<dbReference type="Proteomes" id="UP000593564">
    <property type="component" value="Unassembled WGS sequence"/>
</dbReference>
<feature type="active site" evidence="8">
    <location>
        <position position="201"/>
    </location>
</feature>
<keyword evidence="4" id="KW-0964">Secreted</keyword>
<evidence type="ECO:0000313" key="10">
    <source>
        <dbReference type="EMBL" id="KAF5931400.1"/>
    </source>
</evidence>
<dbReference type="InterPro" id="IPR000743">
    <property type="entry name" value="Glyco_hydro_28"/>
</dbReference>
<protein>
    <submittedName>
        <fullName evidence="10">Uncharacterized protein</fullName>
    </submittedName>
</protein>
<dbReference type="PROSITE" id="PS00502">
    <property type="entry name" value="POLYGALACTURONASE"/>
    <property type="match status" value="1"/>
</dbReference>